<comment type="caution">
    <text evidence="1">The sequence shown here is derived from an EMBL/GenBank/DDBJ whole genome shotgun (WGS) entry which is preliminary data.</text>
</comment>
<sequence length="61" mass="6927">MKADSVETRIYGNILFNDENELNEILDKNLKLNIITDDGTVKNCIIIDTNGKFTGINGKYY</sequence>
<proteinExistence type="predicted"/>
<reference evidence="1 2" key="1">
    <citation type="submission" date="2018-06" db="EMBL/GenBank/DDBJ databases">
        <title>Genomic insight into two independent archaeal endosymbiosis events.</title>
        <authorList>
            <person name="Lind A.E."/>
            <person name="Lewis W.H."/>
            <person name="Spang A."/>
            <person name="Guy L."/>
            <person name="Embley M.T."/>
            <person name="Ettema T.J.G."/>
        </authorList>
    </citation>
    <scope>NUCLEOTIDE SEQUENCE [LARGE SCALE GENOMIC DNA]</scope>
    <source>
        <strain evidence="1">NOE</strain>
    </source>
</reference>
<keyword evidence="2" id="KW-1185">Reference proteome</keyword>
<evidence type="ECO:0000313" key="1">
    <source>
        <dbReference type="EMBL" id="RBQ24514.1"/>
    </source>
</evidence>
<accession>A0A366MFY8</accession>
<name>A0A366MFY8_9EURY</name>
<organism evidence="1 2">
    <name type="scientific">Candidatus Methanobinarius endosymbioticus</name>
    <dbReference type="NCBI Taxonomy" id="2006182"/>
    <lineage>
        <taxon>Archaea</taxon>
        <taxon>Methanobacteriati</taxon>
        <taxon>Methanobacteriota</taxon>
        <taxon>Methanomada group</taxon>
        <taxon>Methanobacteria</taxon>
        <taxon>Methanobacteriales</taxon>
        <taxon>Methanobacteriaceae</taxon>
        <taxon>Candidatus Methanobinarius</taxon>
    </lineage>
</organism>
<dbReference type="EMBL" id="NIZT01000003">
    <property type="protein sequence ID" value="RBQ24514.1"/>
    <property type="molecule type" value="Genomic_DNA"/>
</dbReference>
<protein>
    <submittedName>
        <fullName evidence="1">Uncharacterized protein</fullName>
    </submittedName>
</protein>
<dbReference type="AlphaFoldDB" id="A0A366MFY8"/>
<evidence type="ECO:0000313" key="2">
    <source>
        <dbReference type="Proteomes" id="UP000253099"/>
    </source>
</evidence>
<dbReference type="Proteomes" id="UP000253099">
    <property type="component" value="Unassembled WGS sequence"/>
</dbReference>
<gene>
    <name evidence="1" type="ORF">ALNOE001_01760</name>
</gene>